<keyword evidence="4" id="KW-1185">Reference proteome</keyword>
<reference evidence="4" key="1">
    <citation type="submission" date="2019-06" db="EMBL/GenBank/DDBJ databases">
        <title>Alistipes onderdonkii subsp. vulgaris subsp. nov., Alistipes dispar sp. nov. and Alistipes communis sp. nov., isolated from human faeces, and creation of Alistipes onderdonkii subsp. onderdonkii subsp. nov.</title>
        <authorList>
            <person name="Sakamoto M."/>
            <person name="Ikeyama N."/>
            <person name="Ogata Y."/>
            <person name="Suda W."/>
            <person name="Iino T."/>
            <person name="Hattori M."/>
            <person name="Ohkuma M."/>
        </authorList>
    </citation>
    <scope>NUCLEOTIDE SEQUENCE [LARGE SCALE GENOMIC DNA]</scope>
    <source>
        <strain evidence="4">5CPEGH6</strain>
    </source>
</reference>
<protein>
    <recommendedName>
        <fullName evidence="5">Bacterial surface antigen (D15) domain-containing protein</fullName>
    </recommendedName>
</protein>
<dbReference type="KEGG" id="ada:A5CPEGH6_18320"/>
<evidence type="ECO:0000256" key="2">
    <source>
        <dbReference type="SAM" id="SignalP"/>
    </source>
</evidence>
<sequence>MYVRFCIILLLLSAAASASFARVAGPGMRSPKRTVPDTVRTHTPDRFTPDSARIANPRAAARNARLYDSIRSKTERRRVPHLLYKMLFVRPVLDTTSNGRVTDESLLLAPYAGKTIGDITIERRQVFDNGGNWLERTSNKLHYLTRDRVIRRDLLFGPGDRFDPQLVVRNKQLLRSRSYIADVDIAVLPDSLDTTRVNLLITTRDSWTISADGALHSEGRTMVGLSDANILGTGNSLKFMTNFSRSDFSYGGNMFEYEIPNLLGTFYTAEFAAGRDFYNSTLELGMRKEFLKRTDYELGLTYSDNKAKRYMIETDTSLLVKERNLDAWGGYSHYLPGIRSSLYLTGRYNYRRFSRRPPVRADYNPALHDQDVLLLGTGLYRERFYTANMIYGFGAREYLASGYKAEAVGGYSWGEFDDAMYLGLSFEAGGFRTMGYIMGGFTLGSYIDLASGMWRRSAVDIDLRWFSNLFMVRRSRIRQFLAFNYTQGWNRLQGNDESIRFTHVNGLQALKEHITGTNRMILNTETVIFTPYQPLGFRIALFGFADFGLLGYSPNIFKNEFYTSFGLGVRLRNERLVFNTIQIRLGLALGKPGLVESDFFRISNSTRLEQYRYRPTRPEIVGFE</sequence>
<evidence type="ECO:0008006" key="5">
    <source>
        <dbReference type="Google" id="ProtNLM"/>
    </source>
</evidence>
<dbReference type="Gene3D" id="3.10.20.310">
    <property type="entry name" value="membrane protein fhac"/>
    <property type="match status" value="1"/>
</dbReference>
<name>A0A4Y1X368_9BACT</name>
<evidence type="ECO:0000313" key="3">
    <source>
        <dbReference type="EMBL" id="BBL07194.1"/>
    </source>
</evidence>
<dbReference type="Proteomes" id="UP000319374">
    <property type="component" value="Chromosome"/>
</dbReference>
<gene>
    <name evidence="3" type="ORF">A5CPEGH6_18320</name>
</gene>
<feature type="signal peptide" evidence="2">
    <location>
        <begin position="1"/>
        <end position="21"/>
    </location>
</feature>
<evidence type="ECO:0000313" key="4">
    <source>
        <dbReference type="Proteomes" id="UP000319374"/>
    </source>
</evidence>
<keyword evidence="2" id="KW-0732">Signal</keyword>
<feature type="compositionally biased region" description="Basic and acidic residues" evidence="1">
    <location>
        <begin position="39"/>
        <end position="48"/>
    </location>
</feature>
<dbReference type="RefSeq" id="WP_141429275.1">
    <property type="nucleotide sequence ID" value="NZ_AP019736.1"/>
</dbReference>
<evidence type="ECO:0000256" key="1">
    <source>
        <dbReference type="SAM" id="MobiDB-lite"/>
    </source>
</evidence>
<proteinExistence type="predicted"/>
<dbReference type="OrthoDB" id="1110633at2"/>
<dbReference type="EMBL" id="AP019736">
    <property type="protein sequence ID" value="BBL07194.1"/>
    <property type="molecule type" value="Genomic_DNA"/>
</dbReference>
<accession>A0A4Y1X368</accession>
<organism evidence="3 4">
    <name type="scientific">Alistipes dispar</name>
    <dbReference type="NCBI Taxonomy" id="2585119"/>
    <lineage>
        <taxon>Bacteria</taxon>
        <taxon>Pseudomonadati</taxon>
        <taxon>Bacteroidota</taxon>
        <taxon>Bacteroidia</taxon>
        <taxon>Bacteroidales</taxon>
        <taxon>Rikenellaceae</taxon>
        <taxon>Alistipes</taxon>
    </lineage>
</organism>
<feature type="region of interest" description="Disordered" evidence="1">
    <location>
        <begin position="25"/>
        <end position="48"/>
    </location>
</feature>
<feature type="chain" id="PRO_5021278406" description="Bacterial surface antigen (D15) domain-containing protein" evidence="2">
    <location>
        <begin position="22"/>
        <end position="624"/>
    </location>
</feature>
<dbReference type="AlphaFoldDB" id="A0A4Y1X368"/>
<dbReference type="GeneID" id="98673816"/>